<protein>
    <submittedName>
        <fullName evidence="4">GNAT family N-acetyltransferase</fullName>
    </submittedName>
</protein>
<evidence type="ECO:0000313" key="4">
    <source>
        <dbReference type="EMBL" id="AWB21297.1"/>
    </source>
</evidence>
<evidence type="ECO:0000256" key="2">
    <source>
        <dbReference type="ARBA" id="ARBA00023315"/>
    </source>
</evidence>
<keyword evidence="5" id="KW-1185">Reference proteome</keyword>
<dbReference type="KEGG" id="mee:DA075_10555"/>
<dbReference type="CDD" id="cd04301">
    <property type="entry name" value="NAT_SF"/>
    <property type="match status" value="1"/>
</dbReference>
<organism evidence="4 5">
    <name type="scientific">Methylobacterium currus</name>
    <dbReference type="NCBI Taxonomy" id="2051553"/>
    <lineage>
        <taxon>Bacteria</taxon>
        <taxon>Pseudomonadati</taxon>
        <taxon>Pseudomonadota</taxon>
        <taxon>Alphaproteobacteria</taxon>
        <taxon>Hyphomicrobiales</taxon>
        <taxon>Methylobacteriaceae</taxon>
        <taxon>Methylobacterium</taxon>
    </lineage>
</organism>
<dbReference type="Gene3D" id="3.40.630.30">
    <property type="match status" value="1"/>
</dbReference>
<sequence length="158" mass="16836">MACHIRLATVDDAAEISRVVLSALHESNARDYAPETIARVARSFTSDRVAASIAERQVFVALESGRPVGTASRDGAVVRAVFVAPDAQRGGTGRALMAAVERAAEEAGVAALTLQSSLTAVGFYDRLGYRAVRETLHGEERTIVMAKRLVPGEADRRS</sequence>
<dbReference type="RefSeq" id="WP_099953173.1">
    <property type="nucleotide sequence ID" value="NZ_CP028843.1"/>
</dbReference>
<keyword evidence="2" id="KW-0012">Acyltransferase</keyword>
<dbReference type="PANTHER" id="PTHR43877">
    <property type="entry name" value="AMINOALKYLPHOSPHONATE N-ACETYLTRANSFERASE-RELATED-RELATED"/>
    <property type="match status" value="1"/>
</dbReference>
<dbReference type="PANTHER" id="PTHR43877:SF1">
    <property type="entry name" value="ACETYLTRANSFERASE"/>
    <property type="match status" value="1"/>
</dbReference>
<keyword evidence="1 4" id="KW-0808">Transferase</keyword>
<dbReference type="PROSITE" id="PS51186">
    <property type="entry name" value="GNAT"/>
    <property type="match status" value="1"/>
</dbReference>
<reference evidence="4 5" key="1">
    <citation type="submission" date="2018-04" db="EMBL/GenBank/DDBJ databases">
        <title>Methylobacterium sp. PR1016A genome.</title>
        <authorList>
            <person name="Park W."/>
        </authorList>
    </citation>
    <scope>NUCLEOTIDE SEQUENCE [LARGE SCALE GENOMIC DNA]</scope>
    <source>
        <strain evidence="4 5">PR1016A</strain>
    </source>
</reference>
<dbReference type="InterPro" id="IPR000182">
    <property type="entry name" value="GNAT_dom"/>
</dbReference>
<dbReference type="InterPro" id="IPR016181">
    <property type="entry name" value="Acyl_CoA_acyltransferase"/>
</dbReference>
<dbReference type="SUPFAM" id="SSF55729">
    <property type="entry name" value="Acyl-CoA N-acyltransferases (Nat)"/>
    <property type="match status" value="1"/>
</dbReference>
<accession>A0A2R4WIE9</accession>
<dbReference type="Pfam" id="PF13673">
    <property type="entry name" value="Acetyltransf_10"/>
    <property type="match status" value="1"/>
</dbReference>
<evidence type="ECO:0000313" key="5">
    <source>
        <dbReference type="Proteomes" id="UP000244755"/>
    </source>
</evidence>
<feature type="domain" description="N-acetyltransferase" evidence="3">
    <location>
        <begin position="3"/>
        <end position="150"/>
    </location>
</feature>
<gene>
    <name evidence="4" type="ORF">DA075_10555</name>
</gene>
<dbReference type="EMBL" id="CP028843">
    <property type="protein sequence ID" value="AWB21297.1"/>
    <property type="molecule type" value="Genomic_DNA"/>
</dbReference>
<dbReference type="InterPro" id="IPR050832">
    <property type="entry name" value="Bact_Acetyltransf"/>
</dbReference>
<dbReference type="GO" id="GO:0016747">
    <property type="term" value="F:acyltransferase activity, transferring groups other than amino-acyl groups"/>
    <property type="evidence" value="ECO:0007669"/>
    <property type="project" value="InterPro"/>
</dbReference>
<evidence type="ECO:0000259" key="3">
    <source>
        <dbReference type="PROSITE" id="PS51186"/>
    </source>
</evidence>
<proteinExistence type="predicted"/>
<dbReference type="Proteomes" id="UP000244755">
    <property type="component" value="Chromosome 1"/>
</dbReference>
<dbReference type="AlphaFoldDB" id="A0A2R4WIE9"/>
<name>A0A2R4WIE9_9HYPH</name>
<evidence type="ECO:0000256" key="1">
    <source>
        <dbReference type="ARBA" id="ARBA00022679"/>
    </source>
</evidence>
<dbReference type="OrthoDB" id="9797178at2"/>